<gene>
    <name evidence="1" type="ORF">V6242_10845</name>
</gene>
<reference evidence="1 2" key="1">
    <citation type="submission" date="2024-02" db="EMBL/GenBank/DDBJ databases">
        <title>Bacteria isolated from the canopy kelp, Nereocystis luetkeana.</title>
        <authorList>
            <person name="Pfister C.A."/>
            <person name="Younker I.T."/>
            <person name="Light S.H."/>
        </authorList>
    </citation>
    <scope>NUCLEOTIDE SEQUENCE [LARGE SCALE GENOMIC DNA]</scope>
    <source>
        <strain evidence="1 2">TI.4.07</strain>
    </source>
</reference>
<comment type="caution">
    <text evidence="1">The sequence shown here is derived from an EMBL/GenBank/DDBJ whole genome shotgun (WGS) entry which is preliminary data.</text>
</comment>
<dbReference type="EMBL" id="JBAKAR010000008">
    <property type="protein sequence ID" value="MEL0613642.1"/>
    <property type="molecule type" value="Genomic_DNA"/>
</dbReference>
<accession>A0ABU9G582</accession>
<dbReference type="Proteomes" id="UP001379949">
    <property type="component" value="Unassembled WGS sequence"/>
</dbReference>
<sequence length="207" mass="23452">MSTEQIDVLMSSVVGDDILKMSVVFNAIKDVTLKLEELTNQSGESLEHAKKYYGMVVVLYKLMDRMQTHFIAEIDNNYLPKLQGFKETAQSNIKESKKLMSKRVNVKTLKSNVESNELTLKVIALYKRVLMSQRDKVFKANDMTKKEMAVADNTYKTVSLSSAVSGLISDGANNFGKLISLQIPDVREFQNQKIKEEFKLLSQKLEG</sequence>
<evidence type="ECO:0000313" key="1">
    <source>
        <dbReference type="EMBL" id="MEL0613642.1"/>
    </source>
</evidence>
<proteinExistence type="predicted"/>
<evidence type="ECO:0000313" key="2">
    <source>
        <dbReference type="Proteomes" id="UP001379949"/>
    </source>
</evidence>
<dbReference type="RefSeq" id="WP_341567355.1">
    <property type="nucleotide sequence ID" value="NZ_JBAKAR010000008.1"/>
</dbReference>
<keyword evidence="2" id="KW-1185">Reference proteome</keyword>
<protein>
    <submittedName>
        <fullName evidence="1">Uncharacterized protein</fullName>
    </submittedName>
</protein>
<name>A0ABU9G582_9GAMM</name>
<organism evidence="1 2">
    <name type="scientific">Marinomonas arenicola</name>
    <dbReference type="NCBI Taxonomy" id="569601"/>
    <lineage>
        <taxon>Bacteria</taxon>
        <taxon>Pseudomonadati</taxon>
        <taxon>Pseudomonadota</taxon>
        <taxon>Gammaproteobacteria</taxon>
        <taxon>Oceanospirillales</taxon>
        <taxon>Oceanospirillaceae</taxon>
        <taxon>Marinomonas</taxon>
    </lineage>
</organism>